<keyword evidence="1" id="KW-0472">Membrane</keyword>
<dbReference type="Pfam" id="PF17247">
    <property type="entry name" value="DUF5316"/>
    <property type="match status" value="1"/>
</dbReference>
<sequence length="72" mass="7813">MAIKVTAGIGGISWLLAGVLSGAFISGDRTRANQSIETNEDKSFRNKYSSVVFVFGLPFLITALIMYLIWGV</sequence>
<keyword evidence="1" id="KW-0812">Transmembrane</keyword>
<feature type="transmembrane region" description="Helical" evidence="1">
    <location>
        <begin position="6"/>
        <end position="27"/>
    </location>
</feature>
<evidence type="ECO:0000313" key="2">
    <source>
        <dbReference type="EMBL" id="MFD1176616.1"/>
    </source>
</evidence>
<dbReference type="EMBL" id="JBHTLM010000006">
    <property type="protein sequence ID" value="MFD1176616.1"/>
    <property type="molecule type" value="Genomic_DNA"/>
</dbReference>
<gene>
    <name evidence="2" type="ORF">ACFQ3W_09930</name>
</gene>
<name>A0ABW3RVY9_9BACL</name>
<evidence type="ECO:0000313" key="3">
    <source>
        <dbReference type="Proteomes" id="UP001597262"/>
    </source>
</evidence>
<proteinExistence type="predicted"/>
<feature type="transmembrane region" description="Helical" evidence="1">
    <location>
        <begin position="48"/>
        <end position="70"/>
    </location>
</feature>
<reference evidence="3" key="1">
    <citation type="journal article" date="2019" name="Int. J. Syst. Evol. Microbiol.">
        <title>The Global Catalogue of Microorganisms (GCM) 10K type strain sequencing project: providing services to taxonomists for standard genome sequencing and annotation.</title>
        <authorList>
            <consortium name="The Broad Institute Genomics Platform"/>
            <consortium name="The Broad Institute Genome Sequencing Center for Infectious Disease"/>
            <person name="Wu L."/>
            <person name="Ma J."/>
        </authorList>
    </citation>
    <scope>NUCLEOTIDE SEQUENCE [LARGE SCALE GENOMIC DNA]</scope>
    <source>
        <strain evidence="3">CCUG 59189</strain>
    </source>
</reference>
<accession>A0ABW3RVY9</accession>
<evidence type="ECO:0000256" key="1">
    <source>
        <dbReference type="SAM" id="Phobius"/>
    </source>
</evidence>
<keyword evidence="1" id="KW-1133">Transmembrane helix</keyword>
<protein>
    <submittedName>
        <fullName evidence="2">DUF5316 domain-containing protein</fullName>
    </submittedName>
</protein>
<dbReference type="Proteomes" id="UP001597262">
    <property type="component" value="Unassembled WGS sequence"/>
</dbReference>
<dbReference type="InterPro" id="IPR035167">
    <property type="entry name" value="DUF5316"/>
</dbReference>
<keyword evidence="3" id="KW-1185">Reference proteome</keyword>
<dbReference type="RefSeq" id="WP_379319326.1">
    <property type="nucleotide sequence ID" value="NZ_JBHTLM010000006.1"/>
</dbReference>
<comment type="caution">
    <text evidence="2">The sequence shown here is derived from an EMBL/GenBank/DDBJ whole genome shotgun (WGS) entry which is preliminary data.</text>
</comment>
<organism evidence="2 3">
    <name type="scientific">Paenibacillus puldeungensis</name>
    <dbReference type="NCBI Taxonomy" id="696536"/>
    <lineage>
        <taxon>Bacteria</taxon>
        <taxon>Bacillati</taxon>
        <taxon>Bacillota</taxon>
        <taxon>Bacilli</taxon>
        <taxon>Bacillales</taxon>
        <taxon>Paenibacillaceae</taxon>
        <taxon>Paenibacillus</taxon>
    </lineage>
</organism>